<evidence type="ECO:0000256" key="1">
    <source>
        <dbReference type="SAM" id="MobiDB-lite"/>
    </source>
</evidence>
<evidence type="ECO:0000313" key="3">
    <source>
        <dbReference type="Proteomes" id="UP001140949"/>
    </source>
</evidence>
<reference evidence="2" key="1">
    <citation type="journal article" date="2023" name="GigaByte">
        <title>Genome assembly of the bearded iris, Iris pallida Lam.</title>
        <authorList>
            <person name="Bruccoleri R.E."/>
            <person name="Oakeley E.J."/>
            <person name="Faust A.M.E."/>
            <person name="Altorfer M."/>
            <person name="Dessus-Babus S."/>
            <person name="Burckhardt D."/>
            <person name="Oertli M."/>
            <person name="Naumann U."/>
            <person name="Petersen F."/>
            <person name="Wong J."/>
        </authorList>
    </citation>
    <scope>NUCLEOTIDE SEQUENCE</scope>
    <source>
        <strain evidence="2">GSM-AAB239-AS_SAM_17_03QT</strain>
    </source>
</reference>
<keyword evidence="3" id="KW-1185">Reference proteome</keyword>
<name>A0AAX6I2K1_IRIPA</name>
<comment type="caution">
    <text evidence="2">The sequence shown here is derived from an EMBL/GenBank/DDBJ whole genome shotgun (WGS) entry which is preliminary data.</text>
</comment>
<dbReference type="EMBL" id="JANAVB010005597">
    <property type="protein sequence ID" value="KAJ6847161.1"/>
    <property type="molecule type" value="Genomic_DNA"/>
</dbReference>
<organism evidence="2 3">
    <name type="scientific">Iris pallida</name>
    <name type="common">Sweet iris</name>
    <dbReference type="NCBI Taxonomy" id="29817"/>
    <lineage>
        <taxon>Eukaryota</taxon>
        <taxon>Viridiplantae</taxon>
        <taxon>Streptophyta</taxon>
        <taxon>Embryophyta</taxon>
        <taxon>Tracheophyta</taxon>
        <taxon>Spermatophyta</taxon>
        <taxon>Magnoliopsida</taxon>
        <taxon>Liliopsida</taxon>
        <taxon>Asparagales</taxon>
        <taxon>Iridaceae</taxon>
        <taxon>Iridoideae</taxon>
        <taxon>Irideae</taxon>
        <taxon>Iris</taxon>
    </lineage>
</organism>
<reference evidence="2" key="2">
    <citation type="submission" date="2023-04" db="EMBL/GenBank/DDBJ databases">
        <authorList>
            <person name="Bruccoleri R.E."/>
            <person name="Oakeley E.J."/>
            <person name="Faust A.-M."/>
            <person name="Dessus-Babus S."/>
            <person name="Altorfer M."/>
            <person name="Burckhardt D."/>
            <person name="Oertli M."/>
            <person name="Naumann U."/>
            <person name="Petersen F."/>
            <person name="Wong J."/>
        </authorList>
    </citation>
    <scope>NUCLEOTIDE SEQUENCE</scope>
    <source>
        <strain evidence="2">GSM-AAB239-AS_SAM_17_03QT</strain>
        <tissue evidence="2">Leaf</tissue>
    </source>
</reference>
<feature type="compositionally biased region" description="Low complexity" evidence="1">
    <location>
        <begin position="36"/>
        <end position="51"/>
    </location>
</feature>
<feature type="region of interest" description="Disordered" evidence="1">
    <location>
        <begin position="1"/>
        <end position="102"/>
    </location>
</feature>
<feature type="compositionally biased region" description="Polar residues" evidence="1">
    <location>
        <begin position="92"/>
        <end position="102"/>
    </location>
</feature>
<protein>
    <submittedName>
        <fullName evidence="2">Uncharacterized protein</fullName>
    </submittedName>
</protein>
<dbReference type="Proteomes" id="UP001140949">
    <property type="component" value="Unassembled WGS sequence"/>
</dbReference>
<sequence length="102" mass="10907">MDGQIAEEDFGLKSKRSGDTMGGVPVRDRPSAPTFSSSSSRGRFSSSICCRSSRHRRVPSSTRDRARDRLHRAASAGSQGTPGRLTGRGWASVSTMGHPITS</sequence>
<dbReference type="AlphaFoldDB" id="A0AAX6I2K1"/>
<proteinExistence type="predicted"/>
<evidence type="ECO:0000313" key="2">
    <source>
        <dbReference type="EMBL" id="KAJ6847161.1"/>
    </source>
</evidence>
<gene>
    <name evidence="2" type="ORF">M6B38_285140</name>
</gene>
<accession>A0AAX6I2K1</accession>